<name>A0A410MC00_9BACI</name>
<dbReference type="AlphaFoldDB" id="A0A410MC00"/>
<dbReference type="EMBL" id="CP026118">
    <property type="protein sequence ID" value="QAS52282.1"/>
    <property type="molecule type" value="Genomic_DNA"/>
</dbReference>
<protein>
    <submittedName>
        <fullName evidence="1">Uncharacterized protein</fullName>
    </submittedName>
</protein>
<dbReference type="KEGG" id="hli:HLI_08575"/>
<organism evidence="1 2">
    <name type="scientific">Halobacillus litoralis</name>
    <dbReference type="NCBI Taxonomy" id="45668"/>
    <lineage>
        <taxon>Bacteria</taxon>
        <taxon>Bacillati</taxon>
        <taxon>Bacillota</taxon>
        <taxon>Bacilli</taxon>
        <taxon>Bacillales</taxon>
        <taxon>Bacillaceae</taxon>
        <taxon>Halobacillus</taxon>
    </lineage>
</organism>
<accession>A0A410MC00</accession>
<dbReference type="Proteomes" id="UP000287756">
    <property type="component" value="Chromosome"/>
</dbReference>
<sequence>MMESNEITNILKVGDNKAFQKGLSKLNDIYNSNLENYEGLPSDYLQKVLRAIEQRHNIKKYTSNYSEVLIEHTSKLSANSLPSIKWNGLVFLLISNGLFKVAHVARTKGIESATYNSFGESFNNTSIHSLKAFADQGDLKSAKEIIARIKKNDFDKSLLDRWKIFHTILKGDKKQATILCEPNFSKADRTFFNYISGKRVAIVGPAPVKEDFSKEINSFDVVIRFNYKGGLPKNGFGNRIDVSYYNGGTANYLNSNDTYFLNDVKFSCFKSIRYQYQKDKISTQEGRAFFPLPAEFLFSGSPNALPNVLFDILHFNPKYIKVFHCNLYLTNTPHYQGYQLKKREKNSFWQAFAVHELITQFNFLKNIWKVKLFEPDKTLEAVLKLTPEKYMETMEKIYVYPFLMK</sequence>
<gene>
    <name evidence="1" type="ORF">HLI_08575</name>
</gene>
<dbReference type="OrthoDB" id="6351826at2"/>
<proteinExistence type="predicted"/>
<dbReference type="RefSeq" id="WP_128524574.1">
    <property type="nucleotide sequence ID" value="NZ_CANLVY010000002.1"/>
</dbReference>
<reference evidence="1 2" key="1">
    <citation type="submission" date="2018-01" db="EMBL/GenBank/DDBJ databases">
        <title>The whole genome sequencing and assembly of Halobacillus litoralis ERB031 strain.</title>
        <authorList>
            <person name="Lee S.-J."/>
            <person name="Park M.-K."/>
            <person name="Kim J.-Y."/>
            <person name="Lee Y.-J."/>
            <person name="Yi H."/>
            <person name="Bahn Y.-S."/>
            <person name="Kim J.F."/>
            <person name="Lee D.-W."/>
        </authorList>
    </citation>
    <scope>NUCLEOTIDE SEQUENCE [LARGE SCALE GENOMIC DNA]</scope>
    <source>
        <strain evidence="1 2">ERB 031</strain>
    </source>
</reference>
<evidence type="ECO:0000313" key="1">
    <source>
        <dbReference type="EMBL" id="QAS52282.1"/>
    </source>
</evidence>
<evidence type="ECO:0000313" key="2">
    <source>
        <dbReference type="Proteomes" id="UP000287756"/>
    </source>
</evidence>